<gene>
    <name evidence="2" type="ORF">ACFSX9_10735</name>
</gene>
<accession>A0ABW5Z8Q4</accession>
<name>A0ABW5Z8Q4_9FLAO</name>
<feature type="compositionally biased region" description="Basic and acidic residues" evidence="1">
    <location>
        <begin position="41"/>
        <end position="56"/>
    </location>
</feature>
<evidence type="ECO:0000313" key="3">
    <source>
        <dbReference type="Proteomes" id="UP001597549"/>
    </source>
</evidence>
<dbReference type="EMBL" id="JBHUOL010000018">
    <property type="protein sequence ID" value="MFD2909204.1"/>
    <property type="molecule type" value="Genomic_DNA"/>
</dbReference>
<evidence type="ECO:0008006" key="4">
    <source>
        <dbReference type="Google" id="ProtNLM"/>
    </source>
</evidence>
<keyword evidence="3" id="KW-1185">Reference proteome</keyword>
<proteinExistence type="predicted"/>
<organism evidence="2 3">
    <name type="scientific">Flavobacterium ardleyense</name>
    <dbReference type="NCBI Taxonomy" id="2038737"/>
    <lineage>
        <taxon>Bacteria</taxon>
        <taxon>Pseudomonadati</taxon>
        <taxon>Bacteroidota</taxon>
        <taxon>Flavobacteriia</taxon>
        <taxon>Flavobacteriales</taxon>
        <taxon>Flavobacteriaceae</taxon>
        <taxon>Flavobacterium</taxon>
    </lineage>
</organism>
<evidence type="ECO:0000313" key="2">
    <source>
        <dbReference type="EMBL" id="MFD2909204.1"/>
    </source>
</evidence>
<dbReference type="Proteomes" id="UP001597549">
    <property type="component" value="Unassembled WGS sequence"/>
</dbReference>
<comment type="caution">
    <text evidence="2">The sequence shown here is derived from an EMBL/GenBank/DDBJ whole genome shotgun (WGS) entry which is preliminary data.</text>
</comment>
<evidence type="ECO:0000256" key="1">
    <source>
        <dbReference type="SAM" id="MobiDB-lite"/>
    </source>
</evidence>
<sequence>MSQDPIGLISGEPNLYAYVHDPNGWLDVFGLAKTYDSNSNRWRDTETGRYSKKPTDPGEMVHNGQIKHGDIQ</sequence>
<dbReference type="RefSeq" id="WP_379808325.1">
    <property type="nucleotide sequence ID" value="NZ_JBHUOL010000018.1"/>
</dbReference>
<feature type="region of interest" description="Disordered" evidence="1">
    <location>
        <begin position="38"/>
        <end position="72"/>
    </location>
</feature>
<reference evidence="3" key="1">
    <citation type="journal article" date="2019" name="Int. J. Syst. Evol. Microbiol.">
        <title>The Global Catalogue of Microorganisms (GCM) 10K type strain sequencing project: providing services to taxonomists for standard genome sequencing and annotation.</title>
        <authorList>
            <consortium name="The Broad Institute Genomics Platform"/>
            <consortium name="The Broad Institute Genome Sequencing Center for Infectious Disease"/>
            <person name="Wu L."/>
            <person name="Ma J."/>
        </authorList>
    </citation>
    <scope>NUCLEOTIDE SEQUENCE [LARGE SCALE GENOMIC DNA]</scope>
    <source>
        <strain evidence="3">KCTC 52644</strain>
    </source>
</reference>
<protein>
    <recommendedName>
        <fullName evidence="4">RHS repeat-associated core domain-containing protein</fullName>
    </recommendedName>
</protein>